<protein>
    <recommendedName>
        <fullName evidence="3">Lipoprotein</fullName>
    </recommendedName>
</protein>
<evidence type="ECO:0000313" key="1">
    <source>
        <dbReference type="EMBL" id="GGC04664.1"/>
    </source>
</evidence>
<dbReference type="RefSeq" id="WP_188750444.1">
    <property type="nucleotide sequence ID" value="NZ_BMIJ01000007.1"/>
</dbReference>
<gene>
    <name evidence="1" type="ORF">GCM10011352_33580</name>
</gene>
<dbReference type="PROSITE" id="PS51257">
    <property type="entry name" value="PROKAR_LIPOPROTEIN"/>
    <property type="match status" value="1"/>
</dbReference>
<proteinExistence type="predicted"/>
<organism evidence="1 2">
    <name type="scientific">Marinobacterium zhoushanense</name>
    <dbReference type="NCBI Taxonomy" id="1679163"/>
    <lineage>
        <taxon>Bacteria</taxon>
        <taxon>Pseudomonadati</taxon>
        <taxon>Pseudomonadota</taxon>
        <taxon>Gammaproteobacteria</taxon>
        <taxon>Oceanospirillales</taxon>
        <taxon>Oceanospirillaceae</taxon>
        <taxon>Marinobacterium</taxon>
    </lineage>
</organism>
<reference evidence="2" key="1">
    <citation type="journal article" date="2019" name="Int. J. Syst. Evol. Microbiol.">
        <title>The Global Catalogue of Microorganisms (GCM) 10K type strain sequencing project: providing services to taxonomists for standard genome sequencing and annotation.</title>
        <authorList>
            <consortium name="The Broad Institute Genomics Platform"/>
            <consortium name="The Broad Institute Genome Sequencing Center for Infectious Disease"/>
            <person name="Wu L."/>
            <person name="Ma J."/>
        </authorList>
    </citation>
    <scope>NUCLEOTIDE SEQUENCE [LARGE SCALE GENOMIC DNA]</scope>
    <source>
        <strain evidence="2">CGMCC 1.15341</strain>
    </source>
</reference>
<accession>A0ABQ1KRT8</accession>
<keyword evidence="2" id="KW-1185">Reference proteome</keyword>
<sequence length="132" mass="15514">MMWAKMLGGAMALGILAGCQIKPQIEKTQLTGDELRALFVGKTVESYSLSSGATSFSYYYPDGRVEQVRYWESREGRWKISDDNQICLSMEDKDFSCRPVFREGDRYYKYRLEGDQWVKILRYRQFLDGRYL</sequence>
<dbReference type="EMBL" id="BMIJ01000007">
    <property type="protein sequence ID" value="GGC04664.1"/>
    <property type="molecule type" value="Genomic_DNA"/>
</dbReference>
<evidence type="ECO:0008006" key="3">
    <source>
        <dbReference type="Google" id="ProtNLM"/>
    </source>
</evidence>
<comment type="caution">
    <text evidence="1">The sequence shown here is derived from an EMBL/GenBank/DDBJ whole genome shotgun (WGS) entry which is preliminary data.</text>
</comment>
<evidence type="ECO:0000313" key="2">
    <source>
        <dbReference type="Proteomes" id="UP000629025"/>
    </source>
</evidence>
<dbReference type="Proteomes" id="UP000629025">
    <property type="component" value="Unassembled WGS sequence"/>
</dbReference>
<name>A0ABQ1KRT8_9GAMM</name>